<protein>
    <submittedName>
        <fullName evidence="1">Uncharacterized protein</fullName>
    </submittedName>
</protein>
<name>A0A154PMV5_DUFNO</name>
<accession>A0A154PMV5</accession>
<dbReference type="OrthoDB" id="7693031at2759"/>
<dbReference type="InterPro" id="IPR005312">
    <property type="entry name" value="DUF1759"/>
</dbReference>
<dbReference type="EMBL" id="KQ434992">
    <property type="protein sequence ID" value="KZC13182.1"/>
    <property type="molecule type" value="Genomic_DNA"/>
</dbReference>
<dbReference type="PANTHER" id="PTHR22954">
    <property type="entry name" value="RETROVIRAL PROTEASE-RELATED"/>
    <property type="match status" value="1"/>
</dbReference>
<keyword evidence="2" id="KW-1185">Reference proteome</keyword>
<dbReference type="STRING" id="178035.A0A154PMV5"/>
<dbReference type="AlphaFoldDB" id="A0A154PMV5"/>
<gene>
    <name evidence="1" type="ORF">WN55_05515</name>
</gene>
<reference evidence="1 2" key="1">
    <citation type="submission" date="2015-07" db="EMBL/GenBank/DDBJ databases">
        <title>The genome of Dufourea novaeangliae.</title>
        <authorList>
            <person name="Pan H."/>
            <person name="Kapheim K."/>
        </authorList>
    </citation>
    <scope>NUCLEOTIDE SEQUENCE [LARGE SCALE GENOMIC DNA]</scope>
    <source>
        <strain evidence="1">0120121106</strain>
        <tissue evidence="1">Whole body</tissue>
    </source>
</reference>
<proteinExistence type="predicted"/>
<dbReference type="Pfam" id="PF03564">
    <property type="entry name" value="DUF1759"/>
    <property type="match status" value="1"/>
</dbReference>
<organism evidence="1 2">
    <name type="scientific">Dufourea novaeangliae</name>
    <name type="common">Sweat bee</name>
    <dbReference type="NCBI Taxonomy" id="178035"/>
    <lineage>
        <taxon>Eukaryota</taxon>
        <taxon>Metazoa</taxon>
        <taxon>Ecdysozoa</taxon>
        <taxon>Arthropoda</taxon>
        <taxon>Hexapoda</taxon>
        <taxon>Insecta</taxon>
        <taxon>Pterygota</taxon>
        <taxon>Neoptera</taxon>
        <taxon>Endopterygota</taxon>
        <taxon>Hymenoptera</taxon>
        <taxon>Apocrita</taxon>
        <taxon>Aculeata</taxon>
        <taxon>Apoidea</taxon>
        <taxon>Anthophila</taxon>
        <taxon>Halictidae</taxon>
        <taxon>Rophitinae</taxon>
        <taxon>Dufourea</taxon>
    </lineage>
</organism>
<dbReference type="Proteomes" id="UP000076502">
    <property type="component" value="Unassembled WGS sequence"/>
</dbReference>
<evidence type="ECO:0000313" key="2">
    <source>
        <dbReference type="Proteomes" id="UP000076502"/>
    </source>
</evidence>
<sequence length="301" mass="34480">MYFDVIGGVRGHKQRAQAPASNVNTHRTVNLTSAPPTVSETASTVRLPAIPVPNFHGCIGEWVYFRDSFESLVNRNQALSGMDRFHYLKSAVKGEAARALKSLPMSENNYDAAWKLLSDRYEDTNELIDYHMESFFDLSPMVKDSPVSLRQLLDDFSNHLRSLQSLKEPVDSRDTLLVRLLSTKLDVRTSEAWEKRVSELGERRRLSDLQSFLEQRYKFIAKATRAYQAVSGSPNSKFTVQKPRTRLSKKFPPRKQHLLRAMLLTVPTGQSMCSYPLQLFMLWMMRVENMNAGPYSIRGRK</sequence>
<evidence type="ECO:0000313" key="1">
    <source>
        <dbReference type="EMBL" id="KZC13182.1"/>
    </source>
</evidence>
<dbReference type="PANTHER" id="PTHR22954:SF3">
    <property type="entry name" value="PROTEIN CBG08539"/>
    <property type="match status" value="1"/>
</dbReference>